<dbReference type="RefSeq" id="WP_123807313.1">
    <property type="nucleotide sequence ID" value="NZ_RKRK01000002.1"/>
</dbReference>
<keyword evidence="6 15" id="KW-0436">Ligase</keyword>
<comment type="subunit">
    <text evidence="3 15">Tetramer of two alpha and two beta subunits.</text>
</comment>
<dbReference type="InterPro" id="IPR004532">
    <property type="entry name" value="Phe-tRNA-ligase_IIc_bsu_bact"/>
</dbReference>
<keyword evidence="10 15" id="KW-0460">Magnesium</keyword>
<dbReference type="SUPFAM" id="SSF55681">
    <property type="entry name" value="Class II aaRS and biotin synthetases"/>
    <property type="match status" value="1"/>
</dbReference>
<dbReference type="GO" id="GO:0016740">
    <property type="term" value="F:transferase activity"/>
    <property type="evidence" value="ECO:0007669"/>
    <property type="project" value="UniProtKB-ARBA"/>
</dbReference>
<dbReference type="GO" id="GO:0004826">
    <property type="term" value="F:phenylalanine-tRNA ligase activity"/>
    <property type="evidence" value="ECO:0007669"/>
    <property type="project" value="UniProtKB-UniRule"/>
</dbReference>
<dbReference type="InterPro" id="IPR045864">
    <property type="entry name" value="aa-tRNA-synth_II/BPL/LPL"/>
</dbReference>
<dbReference type="PROSITE" id="PS50886">
    <property type="entry name" value="TRBD"/>
    <property type="match status" value="1"/>
</dbReference>
<dbReference type="AlphaFoldDB" id="A0A3N5CF14"/>
<dbReference type="PROSITE" id="PS51447">
    <property type="entry name" value="FDX_ACB"/>
    <property type="match status" value="1"/>
</dbReference>
<dbReference type="SUPFAM" id="SSF56037">
    <property type="entry name" value="PheT/TilS domain"/>
    <property type="match status" value="1"/>
</dbReference>
<dbReference type="CDD" id="cd00769">
    <property type="entry name" value="PheRS_beta_core"/>
    <property type="match status" value="1"/>
</dbReference>
<dbReference type="InterPro" id="IPR041616">
    <property type="entry name" value="PheRS_beta_core"/>
</dbReference>
<dbReference type="Pfam" id="PF03484">
    <property type="entry name" value="B5"/>
    <property type="match status" value="1"/>
</dbReference>
<dbReference type="InterPro" id="IPR012340">
    <property type="entry name" value="NA-bd_OB-fold"/>
</dbReference>
<dbReference type="SMART" id="SM00873">
    <property type="entry name" value="B3_4"/>
    <property type="match status" value="1"/>
</dbReference>
<dbReference type="Pfam" id="PF17759">
    <property type="entry name" value="tRNA_synthFbeta"/>
    <property type="match status" value="1"/>
</dbReference>
<sequence length="800" mass="90092">MKISQEWLNEYIDVEQIDIDELSESITRAGIEVDDMISYNQEITKLVVGYVESIEKHPEADKLNICQVNVGEETVQIVCGAPNIDKGQYVIVSRVGGRLPGGMKIKRAKLRGQVSEGMICSLQEIGIPSNVVPKQYEEGIYIFKEEVTPGTDALTALHLNDHVMEFDLTPNRSDALSVIGTAYEVATLYDQHVQLPDDSFDESSDNNELTIEIEDTKLSPYYSARIVRNIEVKDSPLWMQSRLMKAGIRPINNIVDISNYVMLEYGQPLHMFDLDKVASNRILVRQAKENEEITTLDGQLRTLRLEDIVITDGQKPIALAGVMGGLDTEVSETTKNIIIESAKFDPTQVRKTSNHFNLRSDSSLRFEKDSAEQYIVKALNRAAHLATQLANGEVSKGIRDAGELNMNPTEVVVSSQYINDRLGLELSTDEIIHTLSKLGFDIHANGDKITVFVPTRRNDITMKADILEEVARIYGYDALPATLPDTVSSSGGGLSSRQKKIRQIKSSLQGIGYVETINYALTDEAHLQQFNGESQRQVKLLMPMSQERSVLRQSLIPHLIQNVQHNNARQMQDVKLYECGTVFFSQGNSDTLPVEVEYLSMILTGVNHSEHFSRTRQAVNFYDAKGATETIAKLFNVEFKYIRSTVDGMHPGQSADVYYGEQYLGFVGRLHPTVEKKYDLKETYVAELNLTKLLEIVIGSVKYEPLAKFPSVRRDLAIEMNRDEEIQNVLDKIEQAKTKYLKDVLIFDVYQGEHIDETLQSVSIALTFINKEETLTEEAIQHDYQSIIDQLNEAGYKLRG</sequence>
<evidence type="ECO:0000256" key="5">
    <source>
        <dbReference type="ARBA" id="ARBA00022555"/>
    </source>
</evidence>
<dbReference type="InterPro" id="IPR045060">
    <property type="entry name" value="Phe-tRNA-ligase_IIc_bsu"/>
</dbReference>
<proteinExistence type="inferred from homology"/>
<dbReference type="Pfam" id="PF01588">
    <property type="entry name" value="tRNA_bind"/>
    <property type="match status" value="1"/>
</dbReference>
<keyword evidence="9 15" id="KW-0067">ATP-binding</keyword>
<feature type="binding site" evidence="15">
    <location>
        <position position="468"/>
    </location>
    <ligand>
        <name>Mg(2+)</name>
        <dbReference type="ChEBI" id="CHEBI:18420"/>
        <note>shared with alpha subunit</note>
    </ligand>
</feature>
<dbReference type="InterPro" id="IPR033714">
    <property type="entry name" value="tRNA_bind_bactPheRS"/>
</dbReference>
<dbReference type="NCBIfam" id="TIGR00472">
    <property type="entry name" value="pheT_bact"/>
    <property type="match status" value="1"/>
</dbReference>
<keyword evidence="8 15" id="KW-0547">Nucleotide-binding</keyword>
<evidence type="ECO:0000256" key="4">
    <source>
        <dbReference type="ARBA" id="ARBA00022490"/>
    </source>
</evidence>
<organism evidence="20 21">
    <name type="scientific">Abyssicoccus albus</name>
    <dbReference type="NCBI Taxonomy" id="1817405"/>
    <lineage>
        <taxon>Bacteria</taxon>
        <taxon>Bacillati</taxon>
        <taxon>Bacillota</taxon>
        <taxon>Bacilli</taxon>
        <taxon>Bacillales</taxon>
        <taxon>Abyssicoccaceae</taxon>
    </lineage>
</organism>
<comment type="cofactor">
    <cofactor evidence="15">
        <name>Mg(2+)</name>
        <dbReference type="ChEBI" id="CHEBI:18420"/>
    </cofactor>
    <text evidence="15">Binds 2 magnesium ions per tetramer.</text>
</comment>
<dbReference type="Gene3D" id="3.30.930.10">
    <property type="entry name" value="Bira Bifunctional Protein, Domain 2"/>
    <property type="match status" value="1"/>
</dbReference>
<evidence type="ECO:0000256" key="1">
    <source>
        <dbReference type="ARBA" id="ARBA00004496"/>
    </source>
</evidence>
<dbReference type="GO" id="GO:0009328">
    <property type="term" value="C:phenylalanine-tRNA ligase complex"/>
    <property type="evidence" value="ECO:0007669"/>
    <property type="project" value="TreeGrafter"/>
</dbReference>
<dbReference type="SMART" id="SM00896">
    <property type="entry name" value="FDX-ACB"/>
    <property type="match status" value="1"/>
</dbReference>
<dbReference type="Proteomes" id="UP000277108">
    <property type="component" value="Unassembled WGS sequence"/>
</dbReference>
<feature type="binding site" evidence="15">
    <location>
        <position position="465"/>
    </location>
    <ligand>
        <name>Mg(2+)</name>
        <dbReference type="ChEBI" id="CHEBI:18420"/>
        <note>shared with alpha subunit</note>
    </ligand>
</feature>
<evidence type="ECO:0000256" key="10">
    <source>
        <dbReference type="ARBA" id="ARBA00022842"/>
    </source>
</evidence>
<dbReference type="InterPro" id="IPR005147">
    <property type="entry name" value="tRNA_synthase_B5-dom"/>
</dbReference>
<evidence type="ECO:0000256" key="9">
    <source>
        <dbReference type="ARBA" id="ARBA00022840"/>
    </source>
</evidence>
<evidence type="ECO:0000256" key="2">
    <source>
        <dbReference type="ARBA" id="ARBA00008653"/>
    </source>
</evidence>
<evidence type="ECO:0000256" key="13">
    <source>
        <dbReference type="ARBA" id="ARBA00023146"/>
    </source>
</evidence>
<feature type="binding site" evidence="15">
    <location>
        <position position="469"/>
    </location>
    <ligand>
        <name>Mg(2+)</name>
        <dbReference type="ChEBI" id="CHEBI:18420"/>
        <note>shared with alpha subunit</note>
    </ligand>
</feature>
<dbReference type="Pfam" id="PF03147">
    <property type="entry name" value="FDX-ACB"/>
    <property type="match status" value="1"/>
</dbReference>
<comment type="caution">
    <text evidence="20">The sequence shown here is derived from an EMBL/GenBank/DDBJ whole genome shotgun (WGS) entry which is preliminary data.</text>
</comment>
<feature type="domain" description="B5" evidence="19">
    <location>
        <begin position="406"/>
        <end position="481"/>
    </location>
</feature>
<reference evidence="20 21" key="1">
    <citation type="submission" date="2018-11" db="EMBL/GenBank/DDBJ databases">
        <title>Genomic Encyclopedia of Type Strains, Phase IV (KMG-IV): sequencing the most valuable type-strain genomes for metagenomic binning, comparative biology and taxonomic classification.</title>
        <authorList>
            <person name="Goeker M."/>
        </authorList>
    </citation>
    <scope>NUCLEOTIDE SEQUENCE [LARGE SCALE GENOMIC DNA]</scope>
    <source>
        <strain evidence="20 21">DSM 29158</strain>
    </source>
</reference>
<dbReference type="PANTHER" id="PTHR10947">
    <property type="entry name" value="PHENYLALANYL-TRNA SYNTHETASE BETA CHAIN AND LEUCINE-RICH REPEAT-CONTAINING PROTEIN 47"/>
    <property type="match status" value="1"/>
</dbReference>
<dbReference type="InterPro" id="IPR005121">
    <property type="entry name" value="Fdx_antiC-bd"/>
</dbReference>
<dbReference type="EMBL" id="RKRK01000002">
    <property type="protein sequence ID" value="RPF57745.1"/>
    <property type="molecule type" value="Genomic_DNA"/>
</dbReference>
<dbReference type="InterPro" id="IPR036690">
    <property type="entry name" value="Fdx_antiC-bd_sf"/>
</dbReference>
<dbReference type="CDD" id="cd02796">
    <property type="entry name" value="tRNA_bind_bactPheRS"/>
    <property type="match status" value="1"/>
</dbReference>
<keyword evidence="4 15" id="KW-0963">Cytoplasm</keyword>
<dbReference type="InterPro" id="IPR020825">
    <property type="entry name" value="Phe-tRNA_synthase-like_B3/B4"/>
</dbReference>
<dbReference type="SUPFAM" id="SSF50249">
    <property type="entry name" value="Nucleic acid-binding proteins"/>
    <property type="match status" value="1"/>
</dbReference>
<dbReference type="SMART" id="SM00874">
    <property type="entry name" value="B5"/>
    <property type="match status" value="1"/>
</dbReference>
<dbReference type="FunFam" id="3.30.930.10:FF:000022">
    <property type="entry name" value="Phenylalanine--tRNA ligase beta subunit"/>
    <property type="match status" value="1"/>
</dbReference>
<dbReference type="PANTHER" id="PTHR10947:SF0">
    <property type="entry name" value="PHENYLALANINE--TRNA LIGASE BETA SUBUNIT"/>
    <property type="match status" value="1"/>
</dbReference>
<comment type="catalytic activity">
    <reaction evidence="14 15">
        <text>tRNA(Phe) + L-phenylalanine + ATP = L-phenylalanyl-tRNA(Phe) + AMP + diphosphate + H(+)</text>
        <dbReference type="Rhea" id="RHEA:19413"/>
        <dbReference type="Rhea" id="RHEA-COMP:9668"/>
        <dbReference type="Rhea" id="RHEA-COMP:9699"/>
        <dbReference type="ChEBI" id="CHEBI:15378"/>
        <dbReference type="ChEBI" id="CHEBI:30616"/>
        <dbReference type="ChEBI" id="CHEBI:33019"/>
        <dbReference type="ChEBI" id="CHEBI:58095"/>
        <dbReference type="ChEBI" id="CHEBI:78442"/>
        <dbReference type="ChEBI" id="CHEBI:78531"/>
        <dbReference type="ChEBI" id="CHEBI:456215"/>
        <dbReference type="EC" id="6.1.1.20"/>
    </reaction>
</comment>
<dbReference type="InterPro" id="IPR005146">
    <property type="entry name" value="B3/B4_tRNA-bd"/>
</dbReference>
<evidence type="ECO:0000256" key="14">
    <source>
        <dbReference type="ARBA" id="ARBA00049255"/>
    </source>
</evidence>
<keyword evidence="21" id="KW-1185">Reference proteome</keyword>
<dbReference type="OrthoDB" id="9805455at2"/>
<protein>
    <recommendedName>
        <fullName evidence="15">Phenylalanine--tRNA ligase beta subunit</fullName>
        <ecNumber evidence="15">6.1.1.20</ecNumber>
    </recommendedName>
    <alternativeName>
        <fullName evidence="15">Phenylalanyl-tRNA synthetase beta subunit</fullName>
        <shortName evidence="15">PheRS</shortName>
    </alternativeName>
</protein>
<evidence type="ECO:0000259" key="18">
    <source>
        <dbReference type="PROSITE" id="PS51447"/>
    </source>
</evidence>
<dbReference type="SUPFAM" id="SSF46955">
    <property type="entry name" value="Putative DNA-binding domain"/>
    <property type="match status" value="1"/>
</dbReference>
<dbReference type="NCBIfam" id="NF045760">
    <property type="entry name" value="YtpR"/>
    <property type="match status" value="1"/>
</dbReference>
<dbReference type="FunFam" id="3.50.40.10:FF:000001">
    <property type="entry name" value="Phenylalanine--tRNA ligase beta subunit"/>
    <property type="match status" value="1"/>
</dbReference>
<evidence type="ECO:0000256" key="3">
    <source>
        <dbReference type="ARBA" id="ARBA00011209"/>
    </source>
</evidence>
<evidence type="ECO:0000256" key="11">
    <source>
        <dbReference type="ARBA" id="ARBA00022884"/>
    </source>
</evidence>
<dbReference type="SUPFAM" id="SSF54991">
    <property type="entry name" value="Anticodon-binding domain of PheRS"/>
    <property type="match status" value="1"/>
</dbReference>
<keyword evidence="5 16" id="KW-0820">tRNA-binding</keyword>
<name>A0A3N5CF14_9BACL</name>
<dbReference type="Gene3D" id="2.40.50.140">
    <property type="entry name" value="Nucleic acid-binding proteins"/>
    <property type="match status" value="1"/>
</dbReference>
<evidence type="ECO:0000259" key="19">
    <source>
        <dbReference type="PROSITE" id="PS51483"/>
    </source>
</evidence>
<keyword evidence="12 15" id="KW-0648">Protein biosynthesis</keyword>
<evidence type="ECO:0000256" key="8">
    <source>
        <dbReference type="ARBA" id="ARBA00022741"/>
    </source>
</evidence>
<dbReference type="GO" id="GO:0140096">
    <property type="term" value="F:catalytic activity, acting on a protein"/>
    <property type="evidence" value="ECO:0007669"/>
    <property type="project" value="UniProtKB-ARBA"/>
</dbReference>
<dbReference type="FunFam" id="2.40.50.140:FF:000045">
    <property type="entry name" value="Phenylalanine--tRNA ligase beta subunit"/>
    <property type="match status" value="1"/>
</dbReference>
<dbReference type="Gene3D" id="3.50.40.10">
    <property type="entry name" value="Phenylalanyl-trna Synthetase, Chain B, domain 3"/>
    <property type="match status" value="1"/>
</dbReference>
<evidence type="ECO:0000256" key="15">
    <source>
        <dbReference type="HAMAP-Rule" id="MF_00283"/>
    </source>
</evidence>
<feature type="domain" description="TRNA-binding" evidence="17">
    <location>
        <begin position="40"/>
        <end position="154"/>
    </location>
</feature>
<dbReference type="GO" id="GO:0006432">
    <property type="term" value="P:phenylalanyl-tRNA aminoacylation"/>
    <property type="evidence" value="ECO:0007669"/>
    <property type="project" value="UniProtKB-UniRule"/>
</dbReference>
<evidence type="ECO:0000256" key="7">
    <source>
        <dbReference type="ARBA" id="ARBA00022723"/>
    </source>
</evidence>
<feature type="binding site" evidence="15">
    <location>
        <position position="459"/>
    </location>
    <ligand>
        <name>Mg(2+)</name>
        <dbReference type="ChEBI" id="CHEBI:18420"/>
        <note>shared with alpha subunit</note>
    </ligand>
</feature>
<dbReference type="PROSITE" id="PS51483">
    <property type="entry name" value="B5"/>
    <property type="match status" value="1"/>
</dbReference>
<dbReference type="InterPro" id="IPR002547">
    <property type="entry name" value="tRNA-bd_dom"/>
</dbReference>
<keyword evidence="7 15" id="KW-0479">Metal-binding</keyword>
<dbReference type="InterPro" id="IPR009061">
    <property type="entry name" value="DNA-bd_dom_put_sf"/>
</dbReference>
<evidence type="ECO:0000256" key="6">
    <source>
        <dbReference type="ARBA" id="ARBA00022598"/>
    </source>
</evidence>
<gene>
    <name evidence="15" type="primary">pheT</name>
    <name evidence="20" type="ORF">EDD62_0378</name>
</gene>
<comment type="subcellular location">
    <subcellularLocation>
        <location evidence="1 15">Cytoplasm</location>
    </subcellularLocation>
</comment>
<evidence type="ECO:0000313" key="20">
    <source>
        <dbReference type="EMBL" id="RPF57745.1"/>
    </source>
</evidence>
<dbReference type="Gene3D" id="3.30.70.380">
    <property type="entry name" value="Ferrodoxin-fold anticodon-binding domain"/>
    <property type="match status" value="1"/>
</dbReference>
<evidence type="ECO:0000313" key="21">
    <source>
        <dbReference type="Proteomes" id="UP000277108"/>
    </source>
</evidence>
<keyword evidence="11 16" id="KW-0694">RNA-binding</keyword>
<dbReference type="EC" id="6.1.1.20" evidence="15"/>
<evidence type="ECO:0000256" key="16">
    <source>
        <dbReference type="PROSITE-ProRule" id="PRU00209"/>
    </source>
</evidence>
<comment type="similarity">
    <text evidence="2 15">Belongs to the phenylalanyl-tRNA synthetase beta subunit family. Type 1 subfamily.</text>
</comment>
<dbReference type="GO" id="GO:0000049">
    <property type="term" value="F:tRNA binding"/>
    <property type="evidence" value="ECO:0007669"/>
    <property type="project" value="UniProtKB-UniRule"/>
</dbReference>
<dbReference type="GO" id="GO:0005524">
    <property type="term" value="F:ATP binding"/>
    <property type="evidence" value="ECO:0007669"/>
    <property type="project" value="UniProtKB-UniRule"/>
</dbReference>
<evidence type="ECO:0000259" key="17">
    <source>
        <dbReference type="PROSITE" id="PS50886"/>
    </source>
</evidence>
<evidence type="ECO:0000256" key="12">
    <source>
        <dbReference type="ARBA" id="ARBA00022917"/>
    </source>
</evidence>
<dbReference type="Gene3D" id="3.30.56.10">
    <property type="match status" value="2"/>
</dbReference>
<feature type="domain" description="FDX-ACB" evidence="18">
    <location>
        <begin position="707"/>
        <end position="799"/>
    </location>
</feature>
<accession>A0A3N5CF14</accession>
<keyword evidence="13 15" id="KW-0030">Aminoacyl-tRNA synthetase</keyword>
<dbReference type="HAMAP" id="MF_00283">
    <property type="entry name" value="Phe_tRNA_synth_beta1"/>
    <property type="match status" value="1"/>
</dbReference>
<dbReference type="GO" id="GO:0000287">
    <property type="term" value="F:magnesium ion binding"/>
    <property type="evidence" value="ECO:0007669"/>
    <property type="project" value="UniProtKB-UniRule"/>
</dbReference>
<dbReference type="Pfam" id="PF03483">
    <property type="entry name" value="B3_4"/>
    <property type="match status" value="1"/>
</dbReference>